<name>A0A250J966_9BACT</name>
<sequence>MSNRWTGLTRFLSDPRVPLDNGATERAMRGPAVGRKNHYGSRSRRGTEVAALFYSLLESVKLGGVDPKRYLGDAAMAALHGEPIPHPTSSRSPPRADAPRCSLLSVLS</sequence>
<evidence type="ECO:0000313" key="3">
    <source>
        <dbReference type="EMBL" id="ATB40454.1"/>
    </source>
</evidence>
<accession>A0A250J966</accession>
<dbReference type="EMBL" id="CP022098">
    <property type="protein sequence ID" value="ATB40454.1"/>
    <property type="molecule type" value="Genomic_DNA"/>
</dbReference>
<evidence type="ECO:0000259" key="2">
    <source>
        <dbReference type="Pfam" id="PF03050"/>
    </source>
</evidence>
<dbReference type="PANTHER" id="PTHR33678:SF1">
    <property type="entry name" value="BLL1576 PROTEIN"/>
    <property type="match status" value="1"/>
</dbReference>
<dbReference type="Proteomes" id="UP000217257">
    <property type="component" value="Chromosome"/>
</dbReference>
<evidence type="ECO:0000256" key="1">
    <source>
        <dbReference type="SAM" id="MobiDB-lite"/>
    </source>
</evidence>
<evidence type="ECO:0000313" key="4">
    <source>
        <dbReference type="Proteomes" id="UP000217257"/>
    </source>
</evidence>
<gene>
    <name evidence="3" type="ORF">CYFUS_005903</name>
</gene>
<proteinExistence type="predicted"/>
<dbReference type="PANTHER" id="PTHR33678">
    <property type="entry name" value="BLL1576 PROTEIN"/>
    <property type="match status" value="1"/>
</dbReference>
<reference evidence="3 4" key="1">
    <citation type="submission" date="2017-06" db="EMBL/GenBank/DDBJ databases">
        <title>Sequencing and comparative analysis of myxobacterial genomes.</title>
        <authorList>
            <person name="Rupp O."/>
            <person name="Goesmann A."/>
            <person name="Sogaard-Andersen L."/>
        </authorList>
    </citation>
    <scope>NUCLEOTIDE SEQUENCE [LARGE SCALE GENOMIC DNA]</scope>
    <source>
        <strain evidence="3 4">DSM 52655</strain>
    </source>
</reference>
<dbReference type="InterPro" id="IPR004291">
    <property type="entry name" value="Transposase_IS66_central"/>
</dbReference>
<dbReference type="Pfam" id="PF03050">
    <property type="entry name" value="DDE_Tnp_IS66"/>
    <property type="match status" value="1"/>
</dbReference>
<dbReference type="AlphaFoldDB" id="A0A250J966"/>
<feature type="region of interest" description="Disordered" evidence="1">
    <location>
        <begin position="16"/>
        <end position="41"/>
    </location>
</feature>
<dbReference type="InterPro" id="IPR052344">
    <property type="entry name" value="Transposase-related"/>
</dbReference>
<feature type="region of interest" description="Disordered" evidence="1">
    <location>
        <begin position="80"/>
        <end position="108"/>
    </location>
</feature>
<organism evidence="3 4">
    <name type="scientific">Cystobacter fuscus</name>
    <dbReference type="NCBI Taxonomy" id="43"/>
    <lineage>
        <taxon>Bacteria</taxon>
        <taxon>Pseudomonadati</taxon>
        <taxon>Myxococcota</taxon>
        <taxon>Myxococcia</taxon>
        <taxon>Myxococcales</taxon>
        <taxon>Cystobacterineae</taxon>
        <taxon>Archangiaceae</taxon>
        <taxon>Cystobacter</taxon>
    </lineage>
</organism>
<dbReference type="KEGG" id="cfus:CYFUS_005903"/>
<feature type="domain" description="Transposase IS66 central" evidence="2">
    <location>
        <begin position="2"/>
        <end position="48"/>
    </location>
</feature>
<protein>
    <recommendedName>
        <fullName evidence="2">Transposase IS66 central domain-containing protein</fullName>
    </recommendedName>
</protein>